<reference evidence="8 9" key="1">
    <citation type="submission" date="2014-08" db="EMBL/GenBank/DDBJ databases">
        <title>Whole genome shotgun sequence of Rhizobium rubi NBRC 13261.</title>
        <authorList>
            <person name="Katano-Makiyama Y."/>
            <person name="Hosoyama A."/>
            <person name="Hashimoto M."/>
            <person name="Hosoyama Y."/>
            <person name="Noguchi M."/>
            <person name="Tsuchikane K."/>
            <person name="Uohara A."/>
            <person name="Ohji S."/>
            <person name="Ichikawa N."/>
            <person name="Kimura A."/>
            <person name="Yamazoe A."/>
            <person name="Fujita N."/>
        </authorList>
    </citation>
    <scope>NUCLEOTIDE SEQUENCE [LARGE SCALE GENOMIC DNA]</scope>
    <source>
        <strain evidence="8 9">NBRC 13261</strain>
    </source>
</reference>
<dbReference type="RefSeq" id="WP_081880023.1">
    <property type="nucleotide sequence ID" value="NZ_BBJU01000007.1"/>
</dbReference>
<dbReference type="InterPro" id="IPR058626">
    <property type="entry name" value="MdtA-like_b-barrel"/>
</dbReference>
<dbReference type="InterPro" id="IPR058625">
    <property type="entry name" value="MdtA-like_BSH"/>
</dbReference>
<dbReference type="Pfam" id="PF25944">
    <property type="entry name" value="Beta-barrel_RND"/>
    <property type="match status" value="1"/>
</dbReference>
<feature type="region of interest" description="Disordered" evidence="4">
    <location>
        <begin position="401"/>
        <end position="420"/>
    </location>
</feature>
<evidence type="ECO:0000256" key="2">
    <source>
        <dbReference type="ARBA" id="ARBA00009477"/>
    </source>
</evidence>
<keyword evidence="3" id="KW-0813">Transport</keyword>
<dbReference type="eggNOG" id="COG0845">
    <property type="taxonomic scope" value="Bacteria"/>
</dbReference>
<dbReference type="Gene3D" id="2.40.50.100">
    <property type="match status" value="1"/>
</dbReference>
<dbReference type="InterPro" id="IPR006143">
    <property type="entry name" value="RND_pump_MFP"/>
</dbReference>
<gene>
    <name evidence="8" type="ORF">RRU01S_07_05120</name>
</gene>
<comment type="similarity">
    <text evidence="2">Belongs to the membrane fusion protein (MFP) (TC 8.A.1) family.</text>
</comment>
<dbReference type="AlphaFoldDB" id="A0A081CTI7"/>
<dbReference type="Proteomes" id="UP000028701">
    <property type="component" value="Unassembled WGS sequence"/>
</dbReference>
<dbReference type="GO" id="GO:0015562">
    <property type="term" value="F:efflux transmembrane transporter activity"/>
    <property type="evidence" value="ECO:0007669"/>
    <property type="project" value="TreeGrafter"/>
</dbReference>
<feature type="region of interest" description="Disordered" evidence="4">
    <location>
        <begin position="35"/>
        <end position="67"/>
    </location>
</feature>
<evidence type="ECO:0000256" key="4">
    <source>
        <dbReference type="SAM" id="MobiDB-lite"/>
    </source>
</evidence>
<name>A0A081CTI7_9HYPH</name>
<proteinExistence type="inferred from homology"/>
<dbReference type="PANTHER" id="PTHR30469:SF36">
    <property type="entry name" value="BLL3903 PROTEIN"/>
    <property type="match status" value="1"/>
</dbReference>
<dbReference type="PANTHER" id="PTHR30469">
    <property type="entry name" value="MULTIDRUG RESISTANCE PROTEIN MDTA"/>
    <property type="match status" value="1"/>
</dbReference>
<evidence type="ECO:0000259" key="7">
    <source>
        <dbReference type="Pfam" id="PF25967"/>
    </source>
</evidence>
<evidence type="ECO:0000259" key="5">
    <source>
        <dbReference type="Pfam" id="PF25917"/>
    </source>
</evidence>
<comment type="subcellular location">
    <subcellularLocation>
        <location evidence="1">Cell membrane</location>
    </subcellularLocation>
</comment>
<feature type="domain" description="Multidrug resistance protein MdtA-like beta-barrel" evidence="6">
    <location>
        <begin position="239"/>
        <end position="325"/>
    </location>
</feature>
<evidence type="ECO:0000259" key="6">
    <source>
        <dbReference type="Pfam" id="PF25944"/>
    </source>
</evidence>
<protein>
    <submittedName>
        <fullName evidence="8">Putative efflux protein</fullName>
    </submittedName>
</protein>
<feature type="domain" description="Multidrug resistance protein MdtA-like C-terminal permuted SH3" evidence="7">
    <location>
        <begin position="329"/>
        <end position="387"/>
    </location>
</feature>
<evidence type="ECO:0000256" key="1">
    <source>
        <dbReference type="ARBA" id="ARBA00004236"/>
    </source>
</evidence>
<dbReference type="Gene3D" id="1.10.287.470">
    <property type="entry name" value="Helix hairpin bin"/>
    <property type="match status" value="1"/>
</dbReference>
<dbReference type="Pfam" id="PF25917">
    <property type="entry name" value="BSH_RND"/>
    <property type="match status" value="1"/>
</dbReference>
<dbReference type="SUPFAM" id="SSF111369">
    <property type="entry name" value="HlyD-like secretion proteins"/>
    <property type="match status" value="1"/>
</dbReference>
<dbReference type="Gene3D" id="2.40.420.20">
    <property type="match status" value="1"/>
</dbReference>
<accession>A0A081CTI7</accession>
<evidence type="ECO:0000256" key="3">
    <source>
        <dbReference type="ARBA" id="ARBA00022448"/>
    </source>
</evidence>
<feature type="domain" description="Multidrug resistance protein MdtA-like barrel-sandwich hybrid" evidence="5">
    <location>
        <begin position="98"/>
        <end position="233"/>
    </location>
</feature>
<dbReference type="InterPro" id="IPR058627">
    <property type="entry name" value="MdtA-like_C"/>
</dbReference>
<dbReference type="NCBIfam" id="TIGR01730">
    <property type="entry name" value="RND_mfp"/>
    <property type="match status" value="1"/>
</dbReference>
<dbReference type="Gene3D" id="2.40.30.170">
    <property type="match status" value="1"/>
</dbReference>
<comment type="caution">
    <text evidence="8">The sequence shown here is derived from an EMBL/GenBank/DDBJ whole genome shotgun (WGS) entry which is preliminary data.</text>
</comment>
<dbReference type="EMBL" id="BBJU01000007">
    <property type="protein sequence ID" value="GAK69983.1"/>
    <property type="molecule type" value="Genomic_DNA"/>
</dbReference>
<dbReference type="OrthoDB" id="9783047at2"/>
<dbReference type="GO" id="GO:1990281">
    <property type="term" value="C:efflux pump complex"/>
    <property type="evidence" value="ECO:0007669"/>
    <property type="project" value="TreeGrafter"/>
</dbReference>
<evidence type="ECO:0000313" key="9">
    <source>
        <dbReference type="Proteomes" id="UP000028701"/>
    </source>
</evidence>
<dbReference type="Pfam" id="PF25967">
    <property type="entry name" value="RND-MFP_C"/>
    <property type="match status" value="1"/>
</dbReference>
<evidence type="ECO:0000313" key="8">
    <source>
        <dbReference type="EMBL" id="GAK69983.1"/>
    </source>
</evidence>
<sequence length="420" mass="43590">MRYIIPVAVIIAISTLLFVNRDAVEAYLPSWAKPTSATTQTQAAGEGQARSGGKHGGGGGGQAGGRPSAVTVATAKAGSLPVTRQTIGAIVPVASTALTSPISGIVANILVNDGAEVKAGDLLVQLDDRTIKANIERDEAVLLRDQAILEAAQATLARVESLSKQGVDTQQQFSDANATVKQANATLSVDRSNIAADNVTLSQTQIRATFDGKLGAVLLSPGAYVAPGGEVVMLTQMKPVLAEFALPEPDLDLVRAAMTKKILTADVFSTQAQQKDGQATGSGDIIFIDNTVDQASGTFKLRMRLDNDPETFWPGQSLKVTVKAGQMDNLVTVPLVALQPQGGGFVCYVVRDDKTVEQRQVTLALTNGDVAGISKGLADGETVVTEGQASLINGSHVIVNQPKDKADTKPATAPVTGDAT</sequence>
<organism evidence="8 9">
    <name type="scientific">Agrobacterium rubi TR3 = NBRC 13261</name>
    <dbReference type="NCBI Taxonomy" id="1368415"/>
    <lineage>
        <taxon>Bacteria</taxon>
        <taxon>Pseudomonadati</taxon>
        <taxon>Pseudomonadota</taxon>
        <taxon>Alphaproteobacteria</taxon>
        <taxon>Hyphomicrobiales</taxon>
        <taxon>Rhizobiaceae</taxon>
        <taxon>Rhizobium/Agrobacterium group</taxon>
        <taxon>Agrobacterium</taxon>
    </lineage>
</organism>
<feature type="compositionally biased region" description="Gly residues" evidence="4">
    <location>
        <begin position="54"/>
        <end position="64"/>
    </location>
</feature>